<evidence type="ECO:0000256" key="5">
    <source>
        <dbReference type="ARBA" id="ARBA00022737"/>
    </source>
</evidence>
<keyword evidence="7" id="KW-0206">Cytoskeleton</keyword>
<proteinExistence type="inferred from homology"/>
<dbReference type="SMR" id="A0A2J8NNC6"/>
<dbReference type="GO" id="GO:0005814">
    <property type="term" value="C:centriole"/>
    <property type="evidence" value="ECO:0007669"/>
    <property type="project" value="UniProtKB-SubCell"/>
</dbReference>
<evidence type="ECO:0000313" key="12">
    <source>
        <dbReference type="Proteomes" id="UP000236370"/>
    </source>
</evidence>
<evidence type="ECO:0000313" key="11">
    <source>
        <dbReference type="EMBL" id="PNI73283.1"/>
    </source>
</evidence>
<feature type="non-terminal residue" evidence="11">
    <location>
        <position position="162"/>
    </location>
</feature>
<protein>
    <recommendedName>
        <fullName evidence="3">Centrosomal protein POC5</fullName>
    </recommendedName>
    <alternativeName>
        <fullName evidence="9">Protein of centriole 5</fullName>
    </alternativeName>
</protein>
<evidence type="ECO:0000256" key="10">
    <source>
        <dbReference type="ARBA" id="ARBA00049959"/>
    </source>
</evidence>
<dbReference type="PANTHER" id="PTHR28618">
    <property type="entry name" value="CENTROSOMAL PROTEIN POC5"/>
    <property type="match status" value="1"/>
</dbReference>
<keyword evidence="5" id="KW-0677">Repeat</keyword>
<keyword evidence="4" id="KW-0963">Cytoplasm</keyword>
<keyword evidence="8" id="KW-0131">Cell cycle</keyword>
<evidence type="ECO:0000256" key="8">
    <source>
        <dbReference type="ARBA" id="ARBA00023306"/>
    </source>
</evidence>
<evidence type="ECO:0000256" key="3">
    <source>
        <dbReference type="ARBA" id="ARBA00014910"/>
    </source>
</evidence>
<organism evidence="11 12">
    <name type="scientific">Pan troglodytes</name>
    <name type="common">Chimpanzee</name>
    <dbReference type="NCBI Taxonomy" id="9598"/>
    <lineage>
        <taxon>Eukaryota</taxon>
        <taxon>Metazoa</taxon>
        <taxon>Chordata</taxon>
        <taxon>Craniata</taxon>
        <taxon>Vertebrata</taxon>
        <taxon>Euteleostomi</taxon>
        <taxon>Mammalia</taxon>
        <taxon>Eutheria</taxon>
        <taxon>Euarchontoglires</taxon>
        <taxon>Primates</taxon>
        <taxon>Haplorrhini</taxon>
        <taxon>Catarrhini</taxon>
        <taxon>Hominidae</taxon>
        <taxon>Pan</taxon>
    </lineage>
</organism>
<evidence type="ECO:0000256" key="1">
    <source>
        <dbReference type="ARBA" id="ARBA00004114"/>
    </source>
</evidence>
<evidence type="ECO:0000256" key="6">
    <source>
        <dbReference type="ARBA" id="ARBA00023054"/>
    </source>
</evidence>
<comment type="caution">
    <text evidence="11">The sequence shown here is derived from an EMBL/GenBank/DDBJ whole genome shotgun (WGS) entry which is preliminary data.</text>
</comment>
<sequence>MDFFSSHLLADSSSPATNSSHTDAHEILVSDFLVSDENLQKMENVLDLWSSGLKTNIISELSKWRLNFIDWHRMEMRKEKEKHAAHLKQLCNQINELKELQKTFEISIGRKDEVISSLSHAIGKQKEKIELMRTFFHWRIGHVRARQDVYEGKLADQYYQRT</sequence>
<comment type="function">
    <text evidence="10">Essential for the assembly of the distal half of centrioles, required for centriole elongation. Acts as a negative regulator of centriole elongation.</text>
</comment>
<comment type="similarity">
    <text evidence="2">Belongs to the POC5 family.</text>
</comment>
<gene>
    <name evidence="11" type="ORF">CK820_G0009427</name>
</gene>
<dbReference type="InterPro" id="IPR033351">
    <property type="entry name" value="POC5"/>
</dbReference>
<evidence type="ECO:0000256" key="9">
    <source>
        <dbReference type="ARBA" id="ARBA00031694"/>
    </source>
</evidence>
<reference evidence="11 12" key="1">
    <citation type="submission" date="2017-12" db="EMBL/GenBank/DDBJ databases">
        <title>High-resolution comparative analysis of great ape genomes.</title>
        <authorList>
            <person name="Pollen A."/>
            <person name="Hastie A."/>
            <person name="Hormozdiari F."/>
            <person name="Dougherty M."/>
            <person name="Liu R."/>
            <person name="Chaisson M."/>
            <person name="Hoppe E."/>
            <person name="Hill C."/>
            <person name="Pang A."/>
            <person name="Hillier L."/>
            <person name="Baker C."/>
            <person name="Armstrong J."/>
            <person name="Shendure J."/>
            <person name="Paten B."/>
            <person name="Wilson R."/>
            <person name="Chao H."/>
            <person name="Schneider V."/>
            <person name="Ventura M."/>
            <person name="Kronenberg Z."/>
            <person name="Murali S."/>
            <person name="Gordon D."/>
            <person name="Cantsilieris S."/>
            <person name="Munson K."/>
            <person name="Nelson B."/>
            <person name="Raja A."/>
            <person name="Underwood J."/>
            <person name="Diekhans M."/>
            <person name="Fiddes I."/>
            <person name="Haussler D."/>
            <person name="Eichler E."/>
        </authorList>
    </citation>
    <scope>NUCLEOTIDE SEQUENCE [LARGE SCALE GENOMIC DNA]</scope>
    <source>
        <strain evidence="11">Yerkes chimp pedigree #C0471</strain>
    </source>
</reference>
<dbReference type="EMBL" id="NBAG03000226">
    <property type="protein sequence ID" value="PNI73283.1"/>
    <property type="molecule type" value="Genomic_DNA"/>
</dbReference>
<dbReference type="Proteomes" id="UP000236370">
    <property type="component" value="Unassembled WGS sequence"/>
</dbReference>
<dbReference type="AlphaFoldDB" id="A0A2J8NNC6"/>
<evidence type="ECO:0000256" key="7">
    <source>
        <dbReference type="ARBA" id="ARBA00023212"/>
    </source>
</evidence>
<evidence type="ECO:0000256" key="2">
    <source>
        <dbReference type="ARBA" id="ARBA00010411"/>
    </source>
</evidence>
<accession>A0A2J8NNC6</accession>
<keyword evidence="6" id="KW-0175">Coiled coil</keyword>
<dbReference type="PANTHER" id="PTHR28618:SF1">
    <property type="entry name" value="CENTROSOMAL PROTEIN POC5"/>
    <property type="match status" value="1"/>
</dbReference>
<evidence type="ECO:0000256" key="4">
    <source>
        <dbReference type="ARBA" id="ARBA00022490"/>
    </source>
</evidence>
<name>A0A2J8NNC6_PANTR</name>
<comment type="subcellular location">
    <subcellularLocation>
        <location evidence="1">Cytoplasm</location>
        <location evidence="1">Cytoskeleton</location>
        <location evidence="1">Microtubule organizing center</location>
        <location evidence="1">Centrosome</location>
        <location evidence="1">Centriole</location>
    </subcellularLocation>
</comment>